<dbReference type="AlphaFoldDB" id="A0AAF1K583"/>
<proteinExistence type="predicted"/>
<keyword evidence="2" id="KW-1185">Reference proteome</keyword>
<protein>
    <submittedName>
        <fullName evidence="1">DUF982 domain-containing protein</fullName>
    </submittedName>
</protein>
<dbReference type="InterPro" id="IPR010385">
    <property type="entry name" value="DUF982"/>
</dbReference>
<dbReference type="KEGG" id="rtu:PR017_17690"/>
<dbReference type="Gene3D" id="6.10.250.730">
    <property type="match status" value="1"/>
</dbReference>
<accession>A0AAF1K583</accession>
<gene>
    <name evidence="1" type="ORF">PR017_17690</name>
</gene>
<organism evidence="1 2">
    <name type="scientific">Rhizobium tumorigenes</name>
    <dbReference type="NCBI Taxonomy" id="2041385"/>
    <lineage>
        <taxon>Bacteria</taxon>
        <taxon>Pseudomonadati</taxon>
        <taxon>Pseudomonadota</taxon>
        <taxon>Alphaproteobacteria</taxon>
        <taxon>Hyphomicrobiales</taxon>
        <taxon>Rhizobiaceae</taxon>
        <taxon>Rhizobium/Agrobacterium group</taxon>
        <taxon>Rhizobium</taxon>
    </lineage>
</organism>
<evidence type="ECO:0000313" key="1">
    <source>
        <dbReference type="EMBL" id="WFR95566.1"/>
    </source>
</evidence>
<dbReference type="Proteomes" id="UP000249499">
    <property type="component" value="Chromosome"/>
</dbReference>
<sequence length="80" mass="8809">MRPTRWSEIVTLTVKPGELITLKNPAEALEFLDGPWPGSPGPRHAAARRFCRAALAGNKDSEDARKVFVEAAQEANLKPR</sequence>
<evidence type="ECO:0000313" key="2">
    <source>
        <dbReference type="Proteomes" id="UP000249499"/>
    </source>
</evidence>
<dbReference type="RefSeq" id="WP_111216367.1">
    <property type="nucleotide sequence ID" value="NZ_CP117255.1"/>
</dbReference>
<dbReference type="Pfam" id="PF06169">
    <property type="entry name" value="DUF982"/>
    <property type="match status" value="1"/>
</dbReference>
<dbReference type="EMBL" id="CP117255">
    <property type="protein sequence ID" value="WFR95566.1"/>
    <property type="molecule type" value="Genomic_DNA"/>
</dbReference>
<name>A0AAF1K583_9HYPH</name>
<reference evidence="1 2" key="1">
    <citation type="journal article" date="2018" name="Sci. Rep.">
        <title>Rhizobium tumorigenes sp. nov., a novel plant tumorigenic bacterium isolated from cane gall tumors on thornless blackberry.</title>
        <authorList>
            <person name="Kuzmanovi N."/>
            <person name="Smalla K."/>
            <person name="Gronow S."/>
            <person name="PuBawska J."/>
        </authorList>
    </citation>
    <scope>NUCLEOTIDE SEQUENCE [LARGE SCALE GENOMIC DNA]</scope>
    <source>
        <strain evidence="1 2">1078</strain>
    </source>
</reference>
<reference evidence="2" key="2">
    <citation type="journal article" date="2023" name="MicrobiologyOpen">
        <title>Genomics of the tumorigenes clade of the family Rhizobiaceae and description of Rhizobium rhododendri sp. nov.</title>
        <authorList>
            <person name="Kuzmanovic N."/>
            <person name="diCenzo G.C."/>
            <person name="Bunk B."/>
            <person name="Sproeer C."/>
            <person name="Fruehling A."/>
            <person name="Neumann-Schaal M."/>
            <person name="Overmann J."/>
            <person name="Smalla K."/>
        </authorList>
    </citation>
    <scope>NUCLEOTIDE SEQUENCE [LARGE SCALE GENOMIC DNA]</scope>
    <source>
        <strain evidence="2">1078</strain>
    </source>
</reference>